<evidence type="ECO:0000313" key="2">
    <source>
        <dbReference type="EMBL" id="QGK70527.1"/>
    </source>
</evidence>
<dbReference type="Pfam" id="PF08310">
    <property type="entry name" value="LGFP"/>
    <property type="match status" value="4"/>
</dbReference>
<protein>
    <recommendedName>
        <fullName evidence="4">LGFP repeat-containing protein</fullName>
    </recommendedName>
</protein>
<sequence>MVRKARCVATAAAVTGSAALALSLAAPANAEPLRTQPGTQAVICDYTPPAQQQQQSAIDARYDSEPDLQQRLGAPVADEVRDGDVAYREYEHGRLYWTAETWVHETYGDILAKFLEQGGHPAFGVPLTDECGTADGNGRYNHFTGTEETGLSSVYWRPDVGANLISGPVREHWEASGWETGTYGFPVSDTRPAGENGLFSDFEGDDGFGASIHFSPESGTHGTKGAIRDHWLGLGGTGSYLGFPVSDEYDVPEGKRSDFQGGHIVFNTETGEVIDVPAS</sequence>
<organism evidence="2 3">
    <name type="scientific">Allosaccharopolyspora coralli</name>
    <dbReference type="NCBI Taxonomy" id="2665642"/>
    <lineage>
        <taxon>Bacteria</taxon>
        <taxon>Bacillati</taxon>
        <taxon>Actinomycetota</taxon>
        <taxon>Actinomycetes</taxon>
        <taxon>Pseudonocardiales</taxon>
        <taxon>Pseudonocardiaceae</taxon>
        <taxon>Allosaccharopolyspora</taxon>
    </lineage>
</organism>
<name>A0A5Q3QI59_9PSEU</name>
<dbReference type="AlphaFoldDB" id="A0A5Q3QI59"/>
<dbReference type="KEGG" id="sace:GIY23_14235"/>
<evidence type="ECO:0008006" key="4">
    <source>
        <dbReference type="Google" id="ProtNLM"/>
    </source>
</evidence>
<gene>
    <name evidence="2" type="ORF">GIY23_14235</name>
</gene>
<evidence type="ECO:0000313" key="3">
    <source>
        <dbReference type="Proteomes" id="UP000371041"/>
    </source>
</evidence>
<accession>A0A5Q3QI59</accession>
<proteinExistence type="predicted"/>
<dbReference type="EMBL" id="CP045929">
    <property type="protein sequence ID" value="QGK70527.1"/>
    <property type="molecule type" value="Genomic_DNA"/>
</dbReference>
<dbReference type="Proteomes" id="UP000371041">
    <property type="component" value="Chromosome"/>
</dbReference>
<feature type="chain" id="PRO_5024465789" description="LGFP repeat-containing protein" evidence="1">
    <location>
        <begin position="31"/>
        <end position="279"/>
    </location>
</feature>
<dbReference type="RefSeq" id="WP_154077109.1">
    <property type="nucleotide sequence ID" value="NZ_CP045929.1"/>
</dbReference>
<evidence type="ECO:0000256" key="1">
    <source>
        <dbReference type="SAM" id="SignalP"/>
    </source>
</evidence>
<keyword evidence="3" id="KW-1185">Reference proteome</keyword>
<dbReference type="InterPro" id="IPR013207">
    <property type="entry name" value="LGFP"/>
</dbReference>
<keyword evidence="1" id="KW-0732">Signal</keyword>
<reference evidence="3" key="1">
    <citation type="submission" date="2019-11" db="EMBL/GenBank/DDBJ databases">
        <title>The complete genome sequence of Saccharopolyspora sp. E2A.</title>
        <authorList>
            <person name="Zhang G."/>
        </authorList>
    </citation>
    <scope>NUCLEOTIDE SEQUENCE [LARGE SCALE GENOMIC DNA]</scope>
    <source>
        <strain evidence="3">E2A</strain>
    </source>
</reference>
<feature type="signal peptide" evidence="1">
    <location>
        <begin position="1"/>
        <end position="30"/>
    </location>
</feature>